<gene>
    <name evidence="5" type="ORF">GBAR_LOCUS3484</name>
</gene>
<dbReference type="FunFam" id="1.10.510.10:FF:000571">
    <property type="entry name" value="Maternal embryonic leucine zipper kinase"/>
    <property type="match status" value="1"/>
</dbReference>
<evidence type="ECO:0000256" key="1">
    <source>
        <dbReference type="ARBA" id="ARBA00022741"/>
    </source>
</evidence>
<feature type="domain" description="Protein kinase" evidence="4">
    <location>
        <begin position="126"/>
        <end position="381"/>
    </location>
</feature>
<reference evidence="5" key="1">
    <citation type="submission" date="2023-03" db="EMBL/GenBank/DDBJ databases">
        <authorList>
            <person name="Steffen K."/>
            <person name="Cardenas P."/>
        </authorList>
    </citation>
    <scope>NUCLEOTIDE SEQUENCE</scope>
</reference>
<feature type="compositionally biased region" description="Low complexity" evidence="3">
    <location>
        <begin position="52"/>
        <end position="69"/>
    </location>
</feature>
<evidence type="ECO:0000256" key="2">
    <source>
        <dbReference type="ARBA" id="ARBA00022840"/>
    </source>
</evidence>
<dbReference type="SMART" id="SM00220">
    <property type="entry name" value="S_TKc"/>
    <property type="match status" value="1"/>
</dbReference>
<dbReference type="Gene3D" id="1.10.510.10">
    <property type="entry name" value="Transferase(Phosphotransferase) domain 1"/>
    <property type="match status" value="1"/>
</dbReference>
<dbReference type="PROSITE" id="PS50011">
    <property type="entry name" value="PROTEIN_KINASE_DOM"/>
    <property type="match status" value="1"/>
</dbReference>
<comment type="caution">
    <text evidence="5">The sequence shown here is derived from an EMBL/GenBank/DDBJ whole genome shotgun (WGS) entry which is preliminary data.</text>
</comment>
<evidence type="ECO:0000313" key="6">
    <source>
        <dbReference type="Proteomes" id="UP001174909"/>
    </source>
</evidence>
<dbReference type="SUPFAM" id="SSF56112">
    <property type="entry name" value="Protein kinase-like (PK-like)"/>
    <property type="match status" value="1"/>
</dbReference>
<dbReference type="Proteomes" id="UP001174909">
    <property type="component" value="Unassembled WGS sequence"/>
</dbReference>
<dbReference type="InterPro" id="IPR000719">
    <property type="entry name" value="Prot_kinase_dom"/>
</dbReference>
<dbReference type="GO" id="GO:0004672">
    <property type="term" value="F:protein kinase activity"/>
    <property type="evidence" value="ECO:0007669"/>
    <property type="project" value="InterPro"/>
</dbReference>
<dbReference type="GO" id="GO:0005524">
    <property type="term" value="F:ATP binding"/>
    <property type="evidence" value="ECO:0007669"/>
    <property type="project" value="UniProtKB-KW"/>
</dbReference>
<keyword evidence="1" id="KW-0547">Nucleotide-binding</keyword>
<organism evidence="5 6">
    <name type="scientific">Geodia barretti</name>
    <name type="common">Barrett's horny sponge</name>
    <dbReference type="NCBI Taxonomy" id="519541"/>
    <lineage>
        <taxon>Eukaryota</taxon>
        <taxon>Metazoa</taxon>
        <taxon>Porifera</taxon>
        <taxon>Demospongiae</taxon>
        <taxon>Heteroscleromorpha</taxon>
        <taxon>Tetractinellida</taxon>
        <taxon>Astrophorina</taxon>
        <taxon>Geodiidae</taxon>
        <taxon>Geodia</taxon>
    </lineage>
</organism>
<name>A0AA35W4V7_GEOBA</name>
<keyword evidence="5" id="KW-0418">Kinase</keyword>
<keyword evidence="2" id="KW-0067">ATP-binding</keyword>
<evidence type="ECO:0000256" key="3">
    <source>
        <dbReference type="SAM" id="MobiDB-lite"/>
    </source>
</evidence>
<sequence length="447" mass="49788">MSTSGSDSSTNIRLSMASMAICTVSTDSEQLSFSQPRSLVEMIMPREKCEGSMDSVSSSSRNSSQPPKSRTVGIQTELVGDKLSAIIEEVEQPSHLGMSHRKRRATHPLFHTQTSVTAGQSQRESYRVGPVVAEGRSVVVRDCHHKVTGQQYSLRVINKAGVFGHEDLVMRECELLRGLKHDNLVRMVDGWESCDEICMVAEHVEGTDLFDAVLHCRHFCESDATIAIRQLSMALVYLHAHKIVHRDVKLENIFLHQAGEGRWNLKLGGMGLAATASEPFSLVCGNIFYMAPEMIAETGYGTKLDVWAAGVVCCTLLSGIMPFGSNSKRATVSNIQKGRYAFLSPFWDNVSDKAKDFVCHLLVVSPCQRYMATQMLQHPWLEERWEETCGQRDSELSRVLMEHLVTRSATARNAALPTLVETALDKRKSLPNMNLLRRTSFKTHKSS</sequence>
<keyword evidence="5" id="KW-0808">Transferase</keyword>
<dbReference type="EMBL" id="CASHTH010000497">
    <property type="protein sequence ID" value="CAI8002764.1"/>
    <property type="molecule type" value="Genomic_DNA"/>
</dbReference>
<keyword evidence="6" id="KW-1185">Reference proteome</keyword>
<dbReference type="AlphaFoldDB" id="A0AA35W4V7"/>
<dbReference type="InterPro" id="IPR008271">
    <property type="entry name" value="Ser/Thr_kinase_AS"/>
</dbReference>
<dbReference type="PROSITE" id="PS00108">
    <property type="entry name" value="PROTEIN_KINASE_ST"/>
    <property type="match status" value="1"/>
</dbReference>
<evidence type="ECO:0000313" key="5">
    <source>
        <dbReference type="EMBL" id="CAI8002764.1"/>
    </source>
</evidence>
<proteinExistence type="predicted"/>
<dbReference type="Pfam" id="PF00069">
    <property type="entry name" value="Pkinase"/>
    <property type="match status" value="1"/>
</dbReference>
<dbReference type="PANTHER" id="PTHR24347">
    <property type="entry name" value="SERINE/THREONINE-PROTEIN KINASE"/>
    <property type="match status" value="1"/>
</dbReference>
<dbReference type="InterPro" id="IPR011009">
    <property type="entry name" value="Kinase-like_dom_sf"/>
</dbReference>
<evidence type="ECO:0000259" key="4">
    <source>
        <dbReference type="PROSITE" id="PS50011"/>
    </source>
</evidence>
<feature type="region of interest" description="Disordered" evidence="3">
    <location>
        <begin position="49"/>
        <end position="71"/>
    </location>
</feature>
<accession>A0AA35W4V7</accession>
<protein>
    <submittedName>
        <fullName evidence="5">Serine/threonine-protein kinase DCLK1</fullName>
    </submittedName>
</protein>